<dbReference type="SUPFAM" id="SSF53597">
    <property type="entry name" value="Dihydrofolate reductase-like"/>
    <property type="match status" value="1"/>
</dbReference>
<dbReference type="InterPro" id="IPR024072">
    <property type="entry name" value="DHFR-like_dom_sf"/>
</dbReference>
<accession>A0ABP8U8B8</accession>
<sequence>MRKISAGLFVALDGVVEDPQDWHFPYFNDEMGAAVTAQLGAADTLLLGRKTYDSFAGAWPDREAAGGEDAGMAKALGDARKIVVSNQDLRFTWRNSEQLRGDLVEAVTALKNESGATEIAMSGSVSIVRQLLAAGLLDELHLLVHPIAVRKGMRLFDEGESPIPLRLVSSQAFTTGVLHLIYAPAESTPTGTYDDAKAHLPQPENG</sequence>
<dbReference type="PANTHER" id="PTHR38011:SF2">
    <property type="entry name" value="BIFUNCTIONAL DEAMINASE-REDUCTASE DOMAIN PROTEIN"/>
    <property type="match status" value="1"/>
</dbReference>
<dbReference type="InterPro" id="IPR002734">
    <property type="entry name" value="RibDG_C"/>
</dbReference>
<dbReference type="EMBL" id="BAABHK010000003">
    <property type="protein sequence ID" value="GAA4624942.1"/>
    <property type="molecule type" value="Genomic_DNA"/>
</dbReference>
<name>A0ABP8U8B8_9ACTN</name>
<dbReference type="RefSeq" id="WP_345431090.1">
    <property type="nucleotide sequence ID" value="NZ_BAABHK010000003.1"/>
</dbReference>
<evidence type="ECO:0000313" key="2">
    <source>
        <dbReference type="EMBL" id="GAA4624942.1"/>
    </source>
</evidence>
<comment type="caution">
    <text evidence="2">The sequence shown here is derived from an EMBL/GenBank/DDBJ whole genome shotgun (WGS) entry which is preliminary data.</text>
</comment>
<keyword evidence="3" id="KW-1185">Reference proteome</keyword>
<dbReference type="InterPro" id="IPR050765">
    <property type="entry name" value="Riboflavin_Biosynth_HTPR"/>
</dbReference>
<dbReference type="PANTHER" id="PTHR38011">
    <property type="entry name" value="DIHYDROFOLATE REDUCTASE FAMILY PROTEIN (AFU_ORTHOLOGUE AFUA_8G06820)"/>
    <property type="match status" value="1"/>
</dbReference>
<protein>
    <submittedName>
        <fullName evidence="2">Dihydrofolate reductase family protein</fullName>
    </submittedName>
</protein>
<evidence type="ECO:0000313" key="3">
    <source>
        <dbReference type="Proteomes" id="UP001501442"/>
    </source>
</evidence>
<gene>
    <name evidence="2" type="ORF">GCM10023196_027150</name>
</gene>
<evidence type="ECO:0000259" key="1">
    <source>
        <dbReference type="Pfam" id="PF01872"/>
    </source>
</evidence>
<dbReference type="Gene3D" id="3.40.430.10">
    <property type="entry name" value="Dihydrofolate Reductase, subunit A"/>
    <property type="match status" value="1"/>
</dbReference>
<organism evidence="2 3">
    <name type="scientific">Actinoallomurus vinaceus</name>
    <dbReference type="NCBI Taxonomy" id="1080074"/>
    <lineage>
        <taxon>Bacteria</taxon>
        <taxon>Bacillati</taxon>
        <taxon>Actinomycetota</taxon>
        <taxon>Actinomycetes</taxon>
        <taxon>Streptosporangiales</taxon>
        <taxon>Thermomonosporaceae</taxon>
        <taxon>Actinoallomurus</taxon>
    </lineage>
</organism>
<proteinExistence type="predicted"/>
<dbReference type="Proteomes" id="UP001501442">
    <property type="component" value="Unassembled WGS sequence"/>
</dbReference>
<feature type="domain" description="Bacterial bifunctional deaminase-reductase C-terminal" evidence="1">
    <location>
        <begin position="3"/>
        <end position="178"/>
    </location>
</feature>
<reference evidence="3" key="1">
    <citation type="journal article" date="2019" name="Int. J. Syst. Evol. Microbiol.">
        <title>The Global Catalogue of Microorganisms (GCM) 10K type strain sequencing project: providing services to taxonomists for standard genome sequencing and annotation.</title>
        <authorList>
            <consortium name="The Broad Institute Genomics Platform"/>
            <consortium name="The Broad Institute Genome Sequencing Center for Infectious Disease"/>
            <person name="Wu L."/>
            <person name="Ma J."/>
        </authorList>
    </citation>
    <scope>NUCLEOTIDE SEQUENCE [LARGE SCALE GENOMIC DNA]</scope>
    <source>
        <strain evidence="3">JCM 17939</strain>
    </source>
</reference>
<dbReference type="Pfam" id="PF01872">
    <property type="entry name" value="RibD_C"/>
    <property type="match status" value="1"/>
</dbReference>